<dbReference type="PANTHER" id="PTHR31286">
    <property type="entry name" value="GLYCINE-RICH CELL WALL STRUCTURAL PROTEIN 1.8-LIKE"/>
    <property type="match status" value="1"/>
</dbReference>
<dbReference type="AlphaFoldDB" id="A0A7J8ZEX9"/>
<proteinExistence type="predicted"/>
<evidence type="ECO:0000313" key="5">
    <source>
        <dbReference type="Proteomes" id="UP000593574"/>
    </source>
</evidence>
<evidence type="ECO:0000259" key="2">
    <source>
        <dbReference type="Pfam" id="PF14111"/>
    </source>
</evidence>
<comment type="caution">
    <text evidence="4">The sequence shown here is derived from an EMBL/GenBank/DDBJ whole genome shotgun (WGS) entry which is preliminary data.</text>
</comment>
<feature type="compositionally biased region" description="Polar residues" evidence="1">
    <location>
        <begin position="307"/>
        <end position="321"/>
    </location>
</feature>
<keyword evidence="5" id="KW-1185">Reference proteome</keyword>
<feature type="domain" description="Zinc knuckle CX2CX4HX4C" evidence="3">
    <location>
        <begin position="169"/>
        <end position="215"/>
    </location>
</feature>
<gene>
    <name evidence="4" type="ORF">Golax_025162</name>
</gene>
<organism evidence="4 5">
    <name type="scientific">Gossypium laxum</name>
    <dbReference type="NCBI Taxonomy" id="34288"/>
    <lineage>
        <taxon>Eukaryota</taxon>
        <taxon>Viridiplantae</taxon>
        <taxon>Streptophyta</taxon>
        <taxon>Embryophyta</taxon>
        <taxon>Tracheophyta</taxon>
        <taxon>Spermatophyta</taxon>
        <taxon>Magnoliopsida</taxon>
        <taxon>eudicotyledons</taxon>
        <taxon>Gunneridae</taxon>
        <taxon>Pentapetalae</taxon>
        <taxon>rosids</taxon>
        <taxon>malvids</taxon>
        <taxon>Malvales</taxon>
        <taxon>Malvaceae</taxon>
        <taxon>Malvoideae</taxon>
        <taxon>Gossypium</taxon>
    </lineage>
</organism>
<dbReference type="EMBL" id="JABEZV010000004">
    <property type="protein sequence ID" value="MBA0710170.1"/>
    <property type="molecule type" value="Genomic_DNA"/>
</dbReference>
<sequence length="321" mass="36890">MENELANLALTDEEEEAFEEDEAVVDQNLHLCLVGRCLTDSIVHFPSLRNTMADLWHPIRGICISDLGDRRYLFQFFHEVDIQRVLAGTPWFFNNHLLLLHRIQPSENPSLVPLIFTEFWVQVHDLPPGLVSEPMAKQFGDFLGKFLEYDLSDQFGNSSSIMHIRVHLNVTNPLRRRKKVMVGSDRIFYAHFQYEKLSLFCFICGKLGHGESFCLVRTRMAPENIAFGWDLSIRAMARRRSVIPSRWLREVGGDDRSWIGSDGENRLINGTMVDLEPMDMMLNVENVLLYATEGKKRQRRTSDFTEKNLSAGSIGQSSRAP</sequence>
<dbReference type="Pfam" id="PF14111">
    <property type="entry name" value="DUF4283"/>
    <property type="match status" value="1"/>
</dbReference>
<evidence type="ECO:0000313" key="4">
    <source>
        <dbReference type="EMBL" id="MBA0710170.1"/>
    </source>
</evidence>
<reference evidence="4 5" key="1">
    <citation type="journal article" date="2019" name="Genome Biol. Evol.">
        <title>Insights into the evolution of the New World diploid cottons (Gossypium, subgenus Houzingenia) based on genome sequencing.</title>
        <authorList>
            <person name="Grover C.E."/>
            <person name="Arick M.A. 2nd"/>
            <person name="Thrash A."/>
            <person name="Conover J.L."/>
            <person name="Sanders W.S."/>
            <person name="Peterson D.G."/>
            <person name="Frelichowski J.E."/>
            <person name="Scheffler J.A."/>
            <person name="Scheffler B.E."/>
            <person name="Wendel J.F."/>
        </authorList>
    </citation>
    <scope>NUCLEOTIDE SEQUENCE [LARGE SCALE GENOMIC DNA]</scope>
    <source>
        <strain evidence="4">4</strain>
        <tissue evidence="4">Leaf</tissue>
    </source>
</reference>
<accession>A0A7J8ZEX9</accession>
<protein>
    <recommendedName>
        <fullName evidence="6">DUF4283 domain-containing protein</fullName>
    </recommendedName>
</protein>
<feature type="domain" description="DUF4283" evidence="2">
    <location>
        <begin position="27"/>
        <end position="110"/>
    </location>
</feature>
<evidence type="ECO:0000259" key="3">
    <source>
        <dbReference type="Pfam" id="PF14392"/>
    </source>
</evidence>
<feature type="region of interest" description="Disordered" evidence="1">
    <location>
        <begin position="299"/>
        <end position="321"/>
    </location>
</feature>
<evidence type="ECO:0008006" key="6">
    <source>
        <dbReference type="Google" id="ProtNLM"/>
    </source>
</evidence>
<dbReference type="Pfam" id="PF14392">
    <property type="entry name" value="zf-CCHC_4"/>
    <property type="match status" value="1"/>
</dbReference>
<dbReference type="PANTHER" id="PTHR31286:SF153">
    <property type="entry name" value="DUF4283 DOMAIN PROTEIN"/>
    <property type="match status" value="1"/>
</dbReference>
<dbReference type="Proteomes" id="UP000593574">
    <property type="component" value="Unassembled WGS sequence"/>
</dbReference>
<dbReference type="InterPro" id="IPR025836">
    <property type="entry name" value="Zn_knuckle_CX2CX4HX4C"/>
</dbReference>
<dbReference type="InterPro" id="IPR040256">
    <property type="entry name" value="At4g02000-like"/>
</dbReference>
<dbReference type="InterPro" id="IPR025558">
    <property type="entry name" value="DUF4283"/>
</dbReference>
<name>A0A7J8ZEX9_9ROSI</name>
<evidence type="ECO:0000256" key="1">
    <source>
        <dbReference type="SAM" id="MobiDB-lite"/>
    </source>
</evidence>